<evidence type="ECO:0000256" key="9">
    <source>
        <dbReference type="ARBA" id="ARBA00023136"/>
    </source>
</evidence>
<dbReference type="Pfam" id="PF05328">
    <property type="entry name" value="CybS"/>
    <property type="match status" value="1"/>
</dbReference>
<evidence type="ECO:0000256" key="8">
    <source>
        <dbReference type="ARBA" id="ARBA00023128"/>
    </source>
</evidence>
<dbReference type="GO" id="GO:0046872">
    <property type="term" value="F:metal ion binding"/>
    <property type="evidence" value="ECO:0007669"/>
    <property type="project" value="UniProtKB-KW"/>
</dbReference>
<comment type="caution">
    <text evidence="12">Lacks conserved residue(s) required for the propagation of feature annotation.</text>
</comment>
<evidence type="ECO:0000256" key="7">
    <source>
        <dbReference type="ARBA" id="ARBA00022989"/>
    </source>
</evidence>
<evidence type="ECO:0000256" key="2">
    <source>
        <dbReference type="ARBA" id="ARBA00007294"/>
    </source>
</evidence>
<gene>
    <name evidence="13" type="ORF">TKK_006557</name>
</gene>
<keyword evidence="3 12" id="KW-0813">Transport</keyword>
<evidence type="ECO:0000256" key="11">
    <source>
        <dbReference type="PIRSR" id="PIRSR607992-2"/>
    </source>
</evidence>
<evidence type="ECO:0000313" key="13">
    <source>
        <dbReference type="EMBL" id="KAL3399926.1"/>
    </source>
</evidence>
<keyword evidence="12" id="KW-0249">Electron transport</keyword>
<keyword evidence="8 12" id="KW-0496">Mitochondrion</keyword>
<evidence type="ECO:0000256" key="10">
    <source>
        <dbReference type="PIRSR" id="PIRSR607992-1"/>
    </source>
</evidence>
<comment type="similarity">
    <text evidence="2 12">Belongs to the CybS family.</text>
</comment>
<dbReference type="GO" id="GO:0006099">
    <property type="term" value="P:tricarboxylic acid cycle"/>
    <property type="evidence" value="ECO:0007669"/>
    <property type="project" value="UniProtKB-KW"/>
</dbReference>
<evidence type="ECO:0000256" key="1">
    <source>
        <dbReference type="ARBA" id="ARBA00004448"/>
    </source>
</evidence>
<evidence type="ECO:0000256" key="3">
    <source>
        <dbReference type="ARBA" id="ARBA00022448"/>
    </source>
</evidence>
<protein>
    <recommendedName>
        <fullName evidence="12">Succinate dehydrogenase [ubiquinone] cytochrome b small subunit</fullName>
    </recommendedName>
</protein>
<reference evidence="13 14" key="1">
    <citation type="journal article" date="2024" name="bioRxiv">
        <title>A reference genome for Trichogramma kaykai: A tiny desert-dwelling parasitoid wasp with competing sex-ratio distorters.</title>
        <authorList>
            <person name="Culotta J."/>
            <person name="Lindsey A.R."/>
        </authorList>
    </citation>
    <scope>NUCLEOTIDE SEQUENCE [LARGE SCALE GENOMIC DNA]</scope>
    <source>
        <strain evidence="13 14">KSX58</strain>
    </source>
</reference>
<accession>A0ABD2X581</accession>
<evidence type="ECO:0000313" key="14">
    <source>
        <dbReference type="Proteomes" id="UP001627154"/>
    </source>
</evidence>
<keyword evidence="12" id="KW-0349">Heme</keyword>
<comment type="function">
    <text evidence="12">Membrane-anchoring subunit of succinate dehydrogenase (SDH) that is involved in complex II of the mitochondrial electron transport chain and is responsible for transferring electrons from succinate to ubiquinone (coenzyme Q).</text>
</comment>
<evidence type="ECO:0000256" key="5">
    <source>
        <dbReference type="ARBA" id="ARBA00022792"/>
    </source>
</evidence>
<keyword evidence="6 12" id="KW-0809">Transit peptide</keyword>
<keyword evidence="11" id="KW-0408">Iron</keyword>
<dbReference type="PANTHER" id="PTHR13337:SF2">
    <property type="entry name" value="SUCCINATE DEHYDROGENASE [UBIQUINONE] CYTOCHROME B SMALL SUBUNIT, MITOCHONDRIAL"/>
    <property type="match status" value="1"/>
</dbReference>
<evidence type="ECO:0000256" key="12">
    <source>
        <dbReference type="RuleBase" id="RU364031"/>
    </source>
</evidence>
<keyword evidence="11 12" id="KW-0479">Metal-binding</keyword>
<evidence type="ECO:0000256" key="6">
    <source>
        <dbReference type="ARBA" id="ARBA00022946"/>
    </source>
</evidence>
<feature type="transmembrane region" description="Helical" evidence="12">
    <location>
        <begin position="154"/>
        <end position="172"/>
    </location>
</feature>
<dbReference type="Gene3D" id="1.20.1300.10">
    <property type="entry name" value="Fumarate reductase/succinate dehydrogenase, transmembrane subunit"/>
    <property type="match status" value="1"/>
</dbReference>
<dbReference type="GO" id="GO:0005743">
    <property type="term" value="C:mitochondrial inner membrane"/>
    <property type="evidence" value="ECO:0007669"/>
    <property type="project" value="UniProtKB-SubCell"/>
</dbReference>
<keyword evidence="14" id="KW-1185">Reference proteome</keyword>
<dbReference type="InterPro" id="IPR007992">
    <property type="entry name" value="CybS"/>
</dbReference>
<evidence type="ECO:0000256" key="4">
    <source>
        <dbReference type="ARBA" id="ARBA00022692"/>
    </source>
</evidence>
<comment type="caution">
    <text evidence="13">The sequence shown here is derived from an EMBL/GenBank/DDBJ whole genome shotgun (WGS) entry which is preliminary data.</text>
</comment>
<keyword evidence="4 12" id="KW-0812">Transmembrane</keyword>
<dbReference type="InterPro" id="IPR034804">
    <property type="entry name" value="SQR/QFR_C/D"/>
</dbReference>
<dbReference type="EMBL" id="JBJJXI010000054">
    <property type="protein sequence ID" value="KAL3399926.1"/>
    <property type="molecule type" value="Genomic_DNA"/>
</dbReference>
<keyword evidence="5 12" id="KW-0999">Mitochondrion inner membrane</keyword>
<proteinExistence type="inferred from homology"/>
<sequence>MLEKIASLRTLRSLNVLSKSFVSQVNTTTVRTYSSRLVAPTCTRQISCLPKPITFKNVITPSSLQVAKIVGNNLIQKRSMSSHGDHVNIWKLERVVSAAFVPLLPLCLILENPILDGALAILSVIHVHWGLEAIIVDYARPIVVGPIVPKVCMAALYALSAVTLAGLLVLIYNGPGISKAIKQGWAIGKDK</sequence>
<dbReference type="PANTHER" id="PTHR13337">
    <property type="entry name" value="SUCCINATE DEHYDROGENASE"/>
    <property type="match status" value="1"/>
</dbReference>
<feature type="binding site" description="axial binding residue" evidence="11">
    <location>
        <position position="126"/>
    </location>
    <ligand>
        <name>heme b</name>
        <dbReference type="ChEBI" id="CHEBI:60344"/>
        <note>ligand shared with SDHC</note>
    </ligand>
    <ligandPart>
        <name>Fe</name>
        <dbReference type="ChEBI" id="CHEBI:18248"/>
    </ligandPart>
</feature>
<comment type="subcellular location">
    <subcellularLocation>
        <location evidence="1 12">Mitochondrion inner membrane</location>
        <topology evidence="1 12">Multi-pass membrane protein</topology>
    </subcellularLocation>
</comment>
<keyword evidence="9 12" id="KW-0472">Membrane</keyword>
<dbReference type="AlphaFoldDB" id="A0ABD2X581"/>
<feature type="binding site" evidence="10">
    <location>
        <position position="138"/>
    </location>
    <ligand>
        <name>a ubiquinone</name>
        <dbReference type="ChEBI" id="CHEBI:16389"/>
        <note>ligand shared with IP/SDHB</note>
    </ligand>
</feature>
<keyword evidence="12" id="KW-0816">Tricarboxylic acid cycle</keyword>
<organism evidence="13 14">
    <name type="scientific">Trichogramma kaykai</name>
    <dbReference type="NCBI Taxonomy" id="54128"/>
    <lineage>
        <taxon>Eukaryota</taxon>
        <taxon>Metazoa</taxon>
        <taxon>Ecdysozoa</taxon>
        <taxon>Arthropoda</taxon>
        <taxon>Hexapoda</taxon>
        <taxon>Insecta</taxon>
        <taxon>Pterygota</taxon>
        <taxon>Neoptera</taxon>
        <taxon>Endopterygota</taxon>
        <taxon>Hymenoptera</taxon>
        <taxon>Apocrita</taxon>
        <taxon>Proctotrupomorpha</taxon>
        <taxon>Chalcidoidea</taxon>
        <taxon>Trichogrammatidae</taxon>
        <taxon>Trichogramma</taxon>
    </lineage>
</organism>
<name>A0ABD2X581_9HYME</name>
<keyword evidence="7 12" id="KW-1133">Transmembrane helix</keyword>
<dbReference type="Proteomes" id="UP001627154">
    <property type="component" value="Unassembled WGS sequence"/>
</dbReference>